<evidence type="ECO:0000313" key="2">
    <source>
        <dbReference type="Proteomes" id="UP001434337"/>
    </source>
</evidence>
<evidence type="ECO:0000313" key="1">
    <source>
        <dbReference type="EMBL" id="WZW98582.1"/>
    </source>
</evidence>
<accession>A0ABZ3C9Y6</accession>
<name>A0ABZ3C9Y6_9ACTN</name>
<sequence length="155" mass="17107">MALAGIAATLRTAAQGRKHAEHLATENHEHADQDRLRHERLKVYASALSHAVDQERQLDTMWASDGERSIKISPDPPGGPLTLAARDEITVQMRLLADEEVEQAWQAFVTAWEALQWWAEVGSSGDPSEDAPEHLSQPLRAAIADLKDACRASLR</sequence>
<reference evidence="1 2" key="1">
    <citation type="journal article" date="2023" name="Environ Microbiome">
        <title>A coral-associated actinobacterium mitigates coral bleaching under heat stress.</title>
        <authorList>
            <person name="Li J."/>
            <person name="Zou Y."/>
            <person name="Li Q."/>
            <person name="Zhang J."/>
            <person name="Bourne D.G."/>
            <person name="Lyu Y."/>
            <person name="Liu C."/>
            <person name="Zhang S."/>
        </authorList>
    </citation>
    <scope>NUCLEOTIDE SEQUENCE [LARGE SCALE GENOMIC DNA]</scope>
    <source>
        <strain evidence="1 2">SCSIO 13291</strain>
    </source>
</reference>
<gene>
    <name evidence="1" type="ORF">PCC79_17140</name>
</gene>
<organism evidence="1 2">
    <name type="scientific">Propioniciclava soli</name>
    <dbReference type="NCBI Taxonomy" id="2775081"/>
    <lineage>
        <taxon>Bacteria</taxon>
        <taxon>Bacillati</taxon>
        <taxon>Actinomycetota</taxon>
        <taxon>Actinomycetes</taxon>
        <taxon>Propionibacteriales</taxon>
        <taxon>Propionibacteriaceae</taxon>
        <taxon>Propioniciclava</taxon>
    </lineage>
</organism>
<proteinExistence type="predicted"/>
<keyword evidence="2" id="KW-1185">Reference proteome</keyword>
<protein>
    <submittedName>
        <fullName evidence="1">Uncharacterized protein</fullName>
    </submittedName>
</protein>
<dbReference type="EMBL" id="CP115965">
    <property type="protein sequence ID" value="WZW98582.1"/>
    <property type="molecule type" value="Genomic_DNA"/>
</dbReference>
<dbReference type="RefSeq" id="WP_342372593.1">
    <property type="nucleotide sequence ID" value="NZ_CP115965.1"/>
</dbReference>
<dbReference type="Proteomes" id="UP001434337">
    <property type="component" value="Chromosome"/>
</dbReference>